<dbReference type="OrthoDB" id="8191755at2759"/>
<protein>
    <recommendedName>
        <fullName evidence="1">DDE-1 domain-containing protein</fullName>
    </recommendedName>
</protein>
<evidence type="ECO:0000259" key="1">
    <source>
        <dbReference type="Pfam" id="PF03184"/>
    </source>
</evidence>
<name>A0A834MAS2_RHYFE</name>
<evidence type="ECO:0000313" key="3">
    <source>
        <dbReference type="Proteomes" id="UP000625711"/>
    </source>
</evidence>
<keyword evidence="3" id="KW-1185">Reference proteome</keyword>
<comment type="caution">
    <text evidence="2">The sequence shown here is derived from an EMBL/GenBank/DDBJ whole genome shotgun (WGS) entry which is preliminary data.</text>
</comment>
<dbReference type="AlphaFoldDB" id="A0A834MAS2"/>
<dbReference type="Pfam" id="PF03184">
    <property type="entry name" value="DDE_1"/>
    <property type="match status" value="1"/>
</dbReference>
<organism evidence="2 3">
    <name type="scientific">Rhynchophorus ferrugineus</name>
    <name type="common">Red palm weevil</name>
    <name type="synonym">Curculio ferrugineus</name>
    <dbReference type="NCBI Taxonomy" id="354439"/>
    <lineage>
        <taxon>Eukaryota</taxon>
        <taxon>Metazoa</taxon>
        <taxon>Ecdysozoa</taxon>
        <taxon>Arthropoda</taxon>
        <taxon>Hexapoda</taxon>
        <taxon>Insecta</taxon>
        <taxon>Pterygota</taxon>
        <taxon>Neoptera</taxon>
        <taxon>Endopterygota</taxon>
        <taxon>Coleoptera</taxon>
        <taxon>Polyphaga</taxon>
        <taxon>Cucujiformia</taxon>
        <taxon>Curculionidae</taxon>
        <taxon>Dryophthorinae</taxon>
        <taxon>Rhynchophorus</taxon>
    </lineage>
</organism>
<dbReference type="GO" id="GO:0003676">
    <property type="term" value="F:nucleic acid binding"/>
    <property type="evidence" value="ECO:0007669"/>
    <property type="project" value="InterPro"/>
</dbReference>
<dbReference type="InterPro" id="IPR004875">
    <property type="entry name" value="DDE_SF_endonuclease_dom"/>
</dbReference>
<reference evidence="2" key="1">
    <citation type="submission" date="2020-08" db="EMBL/GenBank/DDBJ databases">
        <title>Genome sequencing and assembly of the red palm weevil Rhynchophorus ferrugineus.</title>
        <authorList>
            <person name="Dias G.B."/>
            <person name="Bergman C.M."/>
            <person name="Manee M."/>
        </authorList>
    </citation>
    <scope>NUCLEOTIDE SEQUENCE</scope>
    <source>
        <strain evidence="2">AA-2017</strain>
        <tissue evidence="2">Whole larva</tissue>
    </source>
</reference>
<dbReference type="Proteomes" id="UP000625711">
    <property type="component" value="Unassembled WGS sequence"/>
</dbReference>
<feature type="domain" description="DDE-1" evidence="1">
    <location>
        <begin position="2"/>
        <end position="96"/>
    </location>
</feature>
<accession>A0A834MAS2</accession>
<gene>
    <name evidence="2" type="ORF">GWI33_014346</name>
</gene>
<sequence>MNIFTDWFKHFIKPTRPTPTDPRVLLILDGHFSHTRHNRLDIIDLARENNVDIVSLPPHTIYKLQPLDKTFMALLKVYYSEEIRTWIRNNKRAVSPFDIAELFGLAYMKVQTREKGFCVTGLWPLNKNIFNDADSLAAE</sequence>
<proteinExistence type="predicted"/>
<dbReference type="EMBL" id="JAACXV010013657">
    <property type="protein sequence ID" value="KAF7272910.1"/>
    <property type="molecule type" value="Genomic_DNA"/>
</dbReference>
<evidence type="ECO:0000313" key="2">
    <source>
        <dbReference type="EMBL" id="KAF7272910.1"/>
    </source>
</evidence>